<evidence type="ECO:0000259" key="1">
    <source>
        <dbReference type="Pfam" id="PF05368"/>
    </source>
</evidence>
<reference evidence="3" key="1">
    <citation type="journal article" date="2019" name="Int. J. Syst. Evol. Microbiol.">
        <title>The Global Catalogue of Microorganisms (GCM) 10K type strain sequencing project: providing services to taxonomists for standard genome sequencing and annotation.</title>
        <authorList>
            <consortium name="The Broad Institute Genomics Platform"/>
            <consortium name="The Broad Institute Genome Sequencing Center for Infectious Disease"/>
            <person name="Wu L."/>
            <person name="Ma J."/>
        </authorList>
    </citation>
    <scope>NUCLEOTIDE SEQUENCE [LARGE SCALE GENOMIC DNA]</scope>
    <source>
        <strain evidence="3">KCTC 42087</strain>
    </source>
</reference>
<keyword evidence="3" id="KW-1185">Reference proteome</keyword>
<feature type="domain" description="NmrA-like" evidence="1">
    <location>
        <begin position="2"/>
        <end position="228"/>
    </location>
</feature>
<dbReference type="PANTHER" id="PTHR43162:SF1">
    <property type="entry name" value="PRESTALK A DIFFERENTIATION PROTEIN A"/>
    <property type="match status" value="1"/>
</dbReference>
<dbReference type="PANTHER" id="PTHR43162">
    <property type="match status" value="1"/>
</dbReference>
<dbReference type="RefSeq" id="WP_378285156.1">
    <property type="nucleotide sequence ID" value="NZ_JBHSON010000042.1"/>
</dbReference>
<name>A0ABW1A453_9ACTN</name>
<dbReference type="Gene3D" id="3.90.25.10">
    <property type="entry name" value="UDP-galactose 4-epimerase, domain 1"/>
    <property type="match status" value="1"/>
</dbReference>
<dbReference type="InterPro" id="IPR008030">
    <property type="entry name" value="NmrA-like"/>
</dbReference>
<dbReference type="Proteomes" id="UP001596074">
    <property type="component" value="Unassembled WGS sequence"/>
</dbReference>
<accession>A0ABW1A453</accession>
<protein>
    <submittedName>
        <fullName evidence="2">NmrA family NAD(P)-binding protein</fullName>
    </submittedName>
</protein>
<comment type="caution">
    <text evidence="2">The sequence shown here is derived from an EMBL/GenBank/DDBJ whole genome shotgun (WGS) entry which is preliminary data.</text>
</comment>
<proteinExistence type="predicted"/>
<dbReference type="Pfam" id="PF05368">
    <property type="entry name" value="NmrA"/>
    <property type="match status" value="1"/>
</dbReference>
<dbReference type="SUPFAM" id="SSF51735">
    <property type="entry name" value="NAD(P)-binding Rossmann-fold domains"/>
    <property type="match status" value="1"/>
</dbReference>
<gene>
    <name evidence="2" type="ORF">ACFPZN_27750</name>
</gene>
<evidence type="ECO:0000313" key="3">
    <source>
        <dbReference type="Proteomes" id="UP001596074"/>
    </source>
</evidence>
<dbReference type="InterPro" id="IPR036291">
    <property type="entry name" value="NAD(P)-bd_dom_sf"/>
</dbReference>
<dbReference type="EMBL" id="JBHSON010000042">
    <property type="protein sequence ID" value="MFC5749432.1"/>
    <property type="molecule type" value="Genomic_DNA"/>
</dbReference>
<evidence type="ECO:0000313" key="2">
    <source>
        <dbReference type="EMBL" id="MFC5749432.1"/>
    </source>
</evidence>
<dbReference type="Gene3D" id="3.40.50.720">
    <property type="entry name" value="NAD(P)-binding Rossmann-like Domain"/>
    <property type="match status" value="1"/>
</dbReference>
<dbReference type="InterPro" id="IPR051604">
    <property type="entry name" value="Ergot_Alk_Oxidoreductase"/>
</dbReference>
<organism evidence="2 3">
    <name type="scientific">Actinomadura rugatobispora</name>
    <dbReference type="NCBI Taxonomy" id="1994"/>
    <lineage>
        <taxon>Bacteria</taxon>
        <taxon>Bacillati</taxon>
        <taxon>Actinomycetota</taxon>
        <taxon>Actinomycetes</taxon>
        <taxon>Streptosporangiales</taxon>
        <taxon>Thermomonosporaceae</taxon>
        <taxon>Actinomadura</taxon>
    </lineage>
</organism>
<sequence>MILVTGATGSIGGHLVRRLRGQGAALRALVRDEAKGRALGCDFAVGDFSDPDSVAAALDGVDRLFLNGPGALPVDGEQPMVRQQKAAIDAARKAGVTRVVKVSVLDAQQGGRLAQGAHWEIERHLEASGLAWSLLQPSGFMQNYLAAGAFSPDGRLISSFGEAPVAHIDCHDIAACAAVLLTTPRERNETFVLTGPEALTDAQVAEKISTALGRPPARLELPADDLAAAVKAQGAPARFADDLAVLVRDVAAGAQAATTTAVQDLTGRPARTFDDFLTANLDALRTAAPVP</sequence>